<name>A0A9X2KST6_9GAMM</name>
<reference evidence="2" key="1">
    <citation type="submission" date="2022-05" db="EMBL/GenBank/DDBJ databases">
        <authorList>
            <person name="Sun H.-N."/>
        </authorList>
    </citation>
    <scope>NUCLEOTIDE SEQUENCE</scope>
    <source>
        <strain evidence="2">HB14</strain>
    </source>
</reference>
<protein>
    <submittedName>
        <fullName evidence="2">PepSY domain-containing protein</fullName>
    </submittedName>
</protein>
<sequence>MRIEHFKVYNQIHTWAGIVAGLFLLVCFVTGAFTMFKEPLNQWALQSETTLPPIAKERYDELTQKVLAQHPEAQAGLTLYMPAAGKQNAPAGWVIENHDTHEVTQWYASLSPEGDLLTKQVTISAVGEFIDYIHQTAGIPGTIGHHHLGTYVMGVIAALYFVAIVSGLIIFLPSWFKDFLTVRKGKNRKRFWVDFHNVLGITALPFHIVIALTTFVFAYHDILYDSMRAMVYQDTPMFEMPRPRESQPELAELASIAQLTESIQALEPEFEPALVNYRGLNTPRASVFIAGDMAGHWVRGPYYAYVGSDPYTATPGYTTMLPNQPGVMSKVVNGFFALHFGGFGGNTIRWVYFGLGLSGALLFLTGNILWIETRRRRQKDPQTPVEQKKSTRNLARLTVGVCMGSMVGLALSLLAVKLVPHSEFDIQWWQHATYYFGFVLCVVWACVQAPMRAALQQMVVLITLVLALSAIGLMGFATINFAVSVVAFVIALGLMATWRWMRNRQALMGRDGVWNY</sequence>
<dbReference type="PANTHER" id="PTHR34219:SF9">
    <property type="entry name" value="IRON-REGULATED INNER MEMBRANE PROTEIN"/>
    <property type="match status" value="1"/>
</dbReference>
<feature type="transmembrane region" description="Helical" evidence="1">
    <location>
        <begin position="483"/>
        <end position="501"/>
    </location>
</feature>
<evidence type="ECO:0000256" key="1">
    <source>
        <dbReference type="SAM" id="Phobius"/>
    </source>
</evidence>
<dbReference type="EMBL" id="JAMFTH010000001">
    <property type="protein sequence ID" value="MCP8898467.1"/>
    <property type="molecule type" value="Genomic_DNA"/>
</dbReference>
<dbReference type="Proteomes" id="UP001139319">
    <property type="component" value="Unassembled WGS sequence"/>
</dbReference>
<evidence type="ECO:0000313" key="2">
    <source>
        <dbReference type="EMBL" id="MCP8898467.1"/>
    </source>
</evidence>
<dbReference type="AlphaFoldDB" id="A0A9X2KST6"/>
<keyword evidence="3" id="KW-1185">Reference proteome</keyword>
<gene>
    <name evidence="2" type="ORF">M6D89_04055</name>
</gene>
<feature type="transmembrane region" description="Helical" evidence="1">
    <location>
        <begin position="350"/>
        <end position="373"/>
    </location>
</feature>
<keyword evidence="1" id="KW-0472">Membrane</keyword>
<feature type="transmembrane region" description="Helical" evidence="1">
    <location>
        <begin position="12"/>
        <end position="36"/>
    </location>
</feature>
<dbReference type="Pfam" id="PF03929">
    <property type="entry name" value="PepSY_TM"/>
    <property type="match status" value="1"/>
</dbReference>
<dbReference type="PANTHER" id="PTHR34219">
    <property type="entry name" value="IRON-REGULATED INNER MEMBRANE PROTEIN-RELATED"/>
    <property type="match status" value="1"/>
</dbReference>
<feature type="transmembrane region" description="Helical" evidence="1">
    <location>
        <begin position="197"/>
        <end position="220"/>
    </location>
</feature>
<dbReference type="InterPro" id="IPR005625">
    <property type="entry name" value="PepSY-ass_TM"/>
</dbReference>
<reference evidence="2" key="2">
    <citation type="submission" date="2023-01" db="EMBL/GenBank/DDBJ databases">
        <title>Gilvimarinus xylanilyticus HB14 isolated from Caulerpa lentillifera aquaculture base in Hainan, China.</title>
        <authorList>
            <person name="Zhang Y.-J."/>
        </authorList>
    </citation>
    <scope>NUCLEOTIDE SEQUENCE</scope>
    <source>
        <strain evidence="2">HB14</strain>
    </source>
</reference>
<keyword evidence="1" id="KW-1133">Transmembrane helix</keyword>
<keyword evidence="1" id="KW-0812">Transmembrane</keyword>
<feature type="transmembrane region" description="Helical" evidence="1">
    <location>
        <begin position="394"/>
        <end position="416"/>
    </location>
</feature>
<feature type="transmembrane region" description="Helical" evidence="1">
    <location>
        <begin position="151"/>
        <end position="176"/>
    </location>
</feature>
<accession>A0A9X2KST6</accession>
<proteinExistence type="predicted"/>
<feature type="transmembrane region" description="Helical" evidence="1">
    <location>
        <begin position="459"/>
        <end position="477"/>
    </location>
</feature>
<dbReference type="RefSeq" id="WP_253966743.1">
    <property type="nucleotide sequence ID" value="NZ_JAMFTH010000001.1"/>
</dbReference>
<comment type="caution">
    <text evidence="2">The sequence shown here is derived from an EMBL/GenBank/DDBJ whole genome shotgun (WGS) entry which is preliminary data.</text>
</comment>
<feature type="transmembrane region" description="Helical" evidence="1">
    <location>
        <begin position="428"/>
        <end position="447"/>
    </location>
</feature>
<organism evidence="2 3">
    <name type="scientific">Gilvimarinus xylanilyticus</name>
    <dbReference type="NCBI Taxonomy" id="2944139"/>
    <lineage>
        <taxon>Bacteria</taxon>
        <taxon>Pseudomonadati</taxon>
        <taxon>Pseudomonadota</taxon>
        <taxon>Gammaproteobacteria</taxon>
        <taxon>Cellvibrionales</taxon>
        <taxon>Cellvibrionaceae</taxon>
        <taxon>Gilvimarinus</taxon>
    </lineage>
</organism>
<evidence type="ECO:0000313" key="3">
    <source>
        <dbReference type="Proteomes" id="UP001139319"/>
    </source>
</evidence>